<dbReference type="InterPro" id="IPR006015">
    <property type="entry name" value="Universal_stress_UspA"/>
</dbReference>
<evidence type="ECO:0000313" key="3">
    <source>
        <dbReference type="EMBL" id="NLR29278.1"/>
    </source>
</evidence>
<gene>
    <name evidence="3" type="ORF">HEQ44_03680</name>
</gene>
<evidence type="ECO:0000259" key="2">
    <source>
        <dbReference type="Pfam" id="PF00582"/>
    </source>
</evidence>
<dbReference type="RefSeq" id="WP_168848990.1">
    <property type="nucleotide sequence ID" value="NZ_JAAVSD010000007.1"/>
</dbReference>
<dbReference type="InterPro" id="IPR014729">
    <property type="entry name" value="Rossmann-like_a/b/a_fold"/>
</dbReference>
<evidence type="ECO:0000313" key="4">
    <source>
        <dbReference type="Proteomes" id="UP000707477"/>
    </source>
</evidence>
<feature type="domain" description="UspA" evidence="2">
    <location>
        <begin position="1"/>
        <end position="142"/>
    </location>
</feature>
<keyword evidence="4" id="KW-1185">Reference proteome</keyword>
<dbReference type="Gene3D" id="3.40.50.620">
    <property type="entry name" value="HUPs"/>
    <property type="match status" value="1"/>
</dbReference>
<name>A0ABX1L2M2_9LACO</name>
<comment type="similarity">
    <text evidence="1">Belongs to the universal stress protein A family.</text>
</comment>
<proteinExistence type="inferred from homology"/>
<dbReference type="CDD" id="cd00293">
    <property type="entry name" value="USP-like"/>
    <property type="match status" value="1"/>
</dbReference>
<protein>
    <submittedName>
        <fullName evidence="3">Universal stress protein</fullName>
    </submittedName>
</protein>
<evidence type="ECO:0000256" key="1">
    <source>
        <dbReference type="ARBA" id="ARBA00008791"/>
    </source>
</evidence>
<comment type="caution">
    <text evidence="3">The sequence shown here is derived from an EMBL/GenBank/DDBJ whole genome shotgun (WGS) entry which is preliminary data.</text>
</comment>
<dbReference type="EMBL" id="JAAVSD010000007">
    <property type="protein sequence ID" value="NLR29278.1"/>
    <property type="molecule type" value="Genomic_DNA"/>
</dbReference>
<organism evidence="3 4">
    <name type="scientific">Levilactobacillus tujiorum</name>
    <dbReference type="NCBI Taxonomy" id="2912243"/>
    <lineage>
        <taxon>Bacteria</taxon>
        <taxon>Bacillati</taxon>
        <taxon>Bacillota</taxon>
        <taxon>Bacilli</taxon>
        <taxon>Lactobacillales</taxon>
        <taxon>Lactobacillaceae</taxon>
        <taxon>Levilactobacillus</taxon>
    </lineage>
</organism>
<accession>A0ABX1L2M2</accession>
<dbReference type="SUPFAM" id="SSF52402">
    <property type="entry name" value="Adenine nucleotide alpha hydrolases-like"/>
    <property type="match status" value="1"/>
</dbReference>
<dbReference type="Proteomes" id="UP000707477">
    <property type="component" value="Unassembled WGS sequence"/>
</dbReference>
<dbReference type="PANTHER" id="PTHR46268">
    <property type="entry name" value="STRESS RESPONSE PROTEIN NHAX"/>
    <property type="match status" value="1"/>
</dbReference>
<dbReference type="PRINTS" id="PR01438">
    <property type="entry name" value="UNVRSLSTRESS"/>
</dbReference>
<reference evidence="3 4" key="1">
    <citation type="submission" date="2020-03" db="EMBL/GenBank/DDBJ databases">
        <authorList>
            <person name="Zhang Z."/>
            <person name="Guo Z."/>
            <person name="Hou Q."/>
            <person name="Shen X."/>
        </authorList>
    </citation>
    <scope>NUCLEOTIDE SEQUENCE [LARGE SCALE GENOMIC DNA]</scope>
    <source>
        <strain evidence="3 4">HBUAS51329</strain>
    </source>
</reference>
<dbReference type="InterPro" id="IPR006016">
    <property type="entry name" value="UspA"/>
</dbReference>
<sequence length="149" mass="15894">MYQRLLVPLDGSSNANEALKTSIKLAQDWQATLILLHVIDITQFSPQGLGGGYAAIIQGLRDTSKEILNEAKTLADQANVKTSLSVREGSPKQVIVGLANADDAKVDLVVMGKTGTNAFSRMIVGSTTNYVVQHAEPNVFVVNDVPATD</sequence>
<dbReference type="Pfam" id="PF00582">
    <property type="entry name" value="Usp"/>
    <property type="match status" value="1"/>
</dbReference>
<dbReference type="PANTHER" id="PTHR46268:SF6">
    <property type="entry name" value="UNIVERSAL STRESS PROTEIN UP12"/>
    <property type="match status" value="1"/>
</dbReference>